<name>A0A382XFW4_9ZZZZ</name>
<proteinExistence type="predicted"/>
<reference evidence="1" key="1">
    <citation type="submission" date="2018-05" db="EMBL/GenBank/DDBJ databases">
        <authorList>
            <person name="Lanie J.A."/>
            <person name="Ng W.-L."/>
            <person name="Kazmierczak K.M."/>
            <person name="Andrzejewski T.M."/>
            <person name="Davidsen T.M."/>
            <person name="Wayne K.J."/>
            <person name="Tettelin H."/>
            <person name="Glass J.I."/>
            <person name="Rusch D."/>
            <person name="Podicherti R."/>
            <person name="Tsui H.-C.T."/>
            <person name="Winkler M.E."/>
        </authorList>
    </citation>
    <scope>NUCLEOTIDE SEQUENCE</scope>
</reference>
<protein>
    <submittedName>
        <fullName evidence="1">Uncharacterized protein</fullName>
    </submittedName>
</protein>
<accession>A0A382XFW4</accession>
<gene>
    <name evidence="1" type="ORF">METZ01_LOCUS422806</name>
</gene>
<dbReference type="AlphaFoldDB" id="A0A382XFW4"/>
<evidence type="ECO:0000313" key="1">
    <source>
        <dbReference type="EMBL" id="SVD69952.1"/>
    </source>
</evidence>
<dbReference type="EMBL" id="UINC01167436">
    <property type="protein sequence ID" value="SVD69952.1"/>
    <property type="molecule type" value="Genomic_DNA"/>
</dbReference>
<organism evidence="1">
    <name type="scientific">marine metagenome</name>
    <dbReference type="NCBI Taxonomy" id="408172"/>
    <lineage>
        <taxon>unclassified sequences</taxon>
        <taxon>metagenomes</taxon>
        <taxon>ecological metagenomes</taxon>
    </lineage>
</organism>
<sequence length="27" mass="3167">MILLTRFISLQETNKRIAFYRFGFSGG</sequence>